<feature type="region of interest" description="Disordered" evidence="2">
    <location>
        <begin position="1"/>
        <end position="22"/>
    </location>
</feature>
<dbReference type="GeneID" id="87956509"/>
<reference evidence="4 5" key="1">
    <citation type="submission" date="2024-01" db="EMBL/GenBank/DDBJ databases">
        <title>Comparative genomics of Cryptococcus and Kwoniella reveals pathogenesis evolution and contrasting modes of karyotype evolution via chromosome fusion or intercentromeric recombination.</title>
        <authorList>
            <person name="Coelho M.A."/>
            <person name="David-Palma M."/>
            <person name="Shea T."/>
            <person name="Bowers K."/>
            <person name="McGinley-Smith S."/>
            <person name="Mohammad A.W."/>
            <person name="Gnirke A."/>
            <person name="Yurkov A.M."/>
            <person name="Nowrousian M."/>
            <person name="Sun S."/>
            <person name="Cuomo C.A."/>
            <person name="Heitman J."/>
        </authorList>
    </citation>
    <scope>NUCLEOTIDE SEQUENCE [LARGE SCALE GENOMIC DNA]</scope>
    <source>
        <strain evidence="4">CBS 11374</strain>
    </source>
</reference>
<feature type="compositionally biased region" description="Polar residues" evidence="2">
    <location>
        <begin position="58"/>
        <end position="68"/>
    </location>
</feature>
<evidence type="ECO:0000259" key="3">
    <source>
        <dbReference type="PROSITE" id="PS51719"/>
    </source>
</evidence>
<evidence type="ECO:0000313" key="4">
    <source>
        <dbReference type="EMBL" id="WRT67407.1"/>
    </source>
</evidence>
<evidence type="ECO:0000256" key="1">
    <source>
        <dbReference type="RuleBase" id="RU004560"/>
    </source>
</evidence>
<feature type="region of interest" description="Disordered" evidence="2">
    <location>
        <begin position="428"/>
        <end position="449"/>
    </location>
</feature>
<name>A0ABZ1D466_9TREE</name>
<feature type="region of interest" description="Disordered" evidence="2">
    <location>
        <begin position="54"/>
        <end position="170"/>
    </location>
</feature>
<feature type="domain" description="Septin-type G" evidence="3">
    <location>
        <begin position="185"/>
        <end position="538"/>
    </location>
</feature>
<feature type="compositionally biased region" description="Basic residues" evidence="2">
    <location>
        <begin position="1"/>
        <end position="10"/>
    </location>
</feature>
<dbReference type="Pfam" id="PF00735">
    <property type="entry name" value="Septin"/>
    <property type="match status" value="2"/>
</dbReference>
<proteinExistence type="inferred from homology"/>
<dbReference type="InterPro" id="IPR027417">
    <property type="entry name" value="P-loop_NTPase"/>
</dbReference>
<organism evidence="4 5">
    <name type="scientific">Kwoniella shivajii</name>
    <dbReference type="NCBI Taxonomy" id="564305"/>
    <lineage>
        <taxon>Eukaryota</taxon>
        <taxon>Fungi</taxon>
        <taxon>Dikarya</taxon>
        <taxon>Basidiomycota</taxon>
        <taxon>Agaricomycotina</taxon>
        <taxon>Tremellomycetes</taxon>
        <taxon>Tremellales</taxon>
        <taxon>Cryptococcaceae</taxon>
        <taxon>Kwoniella</taxon>
    </lineage>
</organism>
<evidence type="ECO:0000256" key="2">
    <source>
        <dbReference type="SAM" id="MobiDB-lite"/>
    </source>
</evidence>
<dbReference type="PROSITE" id="PS51719">
    <property type="entry name" value="G_SEPTIN"/>
    <property type="match status" value="1"/>
</dbReference>
<dbReference type="InterPro" id="IPR030379">
    <property type="entry name" value="G_SEPTIN_dom"/>
</dbReference>
<accession>A0ABZ1D466</accession>
<dbReference type="Gene3D" id="3.40.50.300">
    <property type="entry name" value="P-loop containing nucleotide triphosphate hydrolases"/>
    <property type="match status" value="1"/>
</dbReference>
<comment type="similarity">
    <text evidence="1">Belongs to the TRAFAC class TrmE-Era-EngA-EngB-Septin-like GTPase superfamily. Septin GTPase family.</text>
</comment>
<dbReference type="Proteomes" id="UP001329825">
    <property type="component" value="Chromosome 5"/>
</dbReference>
<feature type="compositionally biased region" description="Basic and acidic residues" evidence="2">
    <location>
        <begin position="430"/>
        <end position="440"/>
    </location>
</feature>
<dbReference type="EMBL" id="CP141885">
    <property type="protein sequence ID" value="WRT67407.1"/>
    <property type="molecule type" value="Genomic_DNA"/>
</dbReference>
<sequence length="559" mass="62555">MAPSFLRKRGRPESQSIPNHDQVIRQALSLPDLTTPLLDISSWEEVPPFTFTLKKNHNQTSESDSAPSGNKDKEMSYRGRGKKPSLVGGNPKDIQFRRPFTPMMITPTSNSTYNTSPRDFRQSIFSWGNEEQKHNPPSSWSSPTQPGSGLGSGSSGSNSRPGSGGDVRDSLHRVISRRKGRKKGTVGQLNIVIVGGKNVGKTSFINLFLSSLSESSSEQPSSLPSTNQPTLKPKAYTTISTVSEREKIQVRFIDTPGLDLTMEDDVSHQCRERGVGGLIRMLEDRFQVMCEEEKKVRRMTGGEDGLIHLVVYLLDARVILHPQTPRQNDKIDWSHTDLFEDGYSSTQNPTRGKPSLTHSHTIVRPKVSIIELDIIRRLAKRANVLPILTHSDSLTTSQLDIVKEAVRRDLSLKEADIPGNGFGIFTGTDDVSRSSIDSDQRPLTPESLPSTSISEMPFAIFSPDFTSTAESSDRDNEDTKQKGNTIRAYKWGEANIYDSNHSDFMNLQEAVLGDNSRLLRSTTREVLYERYRTEKLLAKTGIKLRIEERERLMKEIEKV</sequence>
<dbReference type="RefSeq" id="XP_062792147.1">
    <property type="nucleotide sequence ID" value="XM_062936096.1"/>
</dbReference>
<dbReference type="SUPFAM" id="SSF52540">
    <property type="entry name" value="P-loop containing nucleoside triphosphate hydrolases"/>
    <property type="match status" value="1"/>
</dbReference>
<dbReference type="PANTHER" id="PTHR18884">
    <property type="entry name" value="SEPTIN"/>
    <property type="match status" value="1"/>
</dbReference>
<evidence type="ECO:0000313" key="5">
    <source>
        <dbReference type="Proteomes" id="UP001329825"/>
    </source>
</evidence>
<feature type="compositionally biased region" description="Low complexity" evidence="2">
    <location>
        <begin position="106"/>
        <end position="117"/>
    </location>
</feature>
<keyword evidence="1" id="KW-0342">GTP-binding</keyword>
<keyword evidence="1" id="KW-0547">Nucleotide-binding</keyword>
<gene>
    <name evidence="4" type="ORF">IL334_004378</name>
</gene>
<protein>
    <recommendedName>
        <fullName evidence="3">Septin-type G domain-containing protein</fullName>
    </recommendedName>
</protein>
<keyword evidence="5" id="KW-1185">Reference proteome</keyword>